<name>Q58IM4_9ACTN</name>
<dbReference type="EMBL" id="AY943953">
    <property type="protein sequence ID" value="AAX51359.1"/>
    <property type="molecule type" value="Genomic_DNA"/>
</dbReference>
<dbReference type="Gene3D" id="3.40.1410.10">
    <property type="entry name" value="Chorismate lyase-like"/>
    <property type="match status" value="1"/>
</dbReference>
<dbReference type="InterPro" id="IPR000524">
    <property type="entry name" value="Tscrpt_reg_HTH_GntR"/>
</dbReference>
<dbReference type="SMART" id="SM00345">
    <property type="entry name" value="HTH_GNTR"/>
    <property type="match status" value="1"/>
</dbReference>
<dbReference type="PANTHER" id="PTHR44846">
    <property type="entry name" value="MANNOSYL-D-GLYCERATE TRANSPORT/METABOLISM SYSTEM REPRESSOR MNGR-RELATED"/>
    <property type="match status" value="1"/>
</dbReference>
<evidence type="ECO:0000256" key="3">
    <source>
        <dbReference type="ARBA" id="ARBA00023163"/>
    </source>
</evidence>
<gene>
    <name evidence="6" type="ORF">pFP1.18c</name>
</gene>
<dbReference type="GO" id="GO:0003700">
    <property type="term" value="F:DNA-binding transcription factor activity"/>
    <property type="evidence" value="ECO:0007669"/>
    <property type="project" value="InterPro"/>
</dbReference>
<dbReference type="GO" id="GO:0003677">
    <property type="term" value="F:DNA binding"/>
    <property type="evidence" value="ECO:0007669"/>
    <property type="project" value="UniProtKB-KW"/>
</dbReference>
<protein>
    <recommendedName>
        <fullName evidence="5">HTH gntR-type domain-containing protein</fullName>
    </recommendedName>
</protein>
<evidence type="ECO:0000313" key="6">
    <source>
        <dbReference type="EMBL" id="AAX51359.1"/>
    </source>
</evidence>
<dbReference type="Gene3D" id="1.10.10.10">
    <property type="entry name" value="Winged helix-like DNA-binding domain superfamily/Winged helix DNA-binding domain"/>
    <property type="match status" value="1"/>
</dbReference>
<keyword evidence="3" id="KW-0804">Transcription</keyword>
<dbReference type="InterPro" id="IPR050679">
    <property type="entry name" value="Bact_HTH_transcr_reg"/>
</dbReference>
<feature type="compositionally biased region" description="Basic and acidic residues" evidence="4">
    <location>
        <begin position="86"/>
        <end position="98"/>
    </location>
</feature>
<dbReference type="PROSITE" id="PS50949">
    <property type="entry name" value="HTH_GNTR"/>
    <property type="match status" value="1"/>
</dbReference>
<dbReference type="InterPro" id="IPR036390">
    <property type="entry name" value="WH_DNA-bd_sf"/>
</dbReference>
<accession>Q58IM4</accession>
<evidence type="ECO:0000256" key="4">
    <source>
        <dbReference type="SAM" id="MobiDB-lite"/>
    </source>
</evidence>
<dbReference type="Pfam" id="PF00392">
    <property type="entry name" value="GntR"/>
    <property type="match status" value="1"/>
</dbReference>
<dbReference type="SUPFAM" id="SSF64288">
    <property type="entry name" value="Chorismate lyase-like"/>
    <property type="match status" value="1"/>
</dbReference>
<evidence type="ECO:0000256" key="2">
    <source>
        <dbReference type="ARBA" id="ARBA00023125"/>
    </source>
</evidence>
<organism evidence="6">
    <name type="scientific">Streptomyces sp. FQ1</name>
    <dbReference type="NCBI Taxonomy" id="319426"/>
    <lineage>
        <taxon>Bacteria</taxon>
        <taxon>Bacillati</taxon>
        <taxon>Actinomycetota</taxon>
        <taxon>Actinomycetes</taxon>
        <taxon>Kitasatosporales</taxon>
        <taxon>Streptomycetaceae</taxon>
        <taxon>Streptomyces</taxon>
    </lineage>
</organism>
<keyword evidence="1" id="KW-0805">Transcription regulation</keyword>
<dbReference type="SMART" id="SM00866">
    <property type="entry name" value="UTRA"/>
    <property type="match status" value="1"/>
</dbReference>
<dbReference type="PANTHER" id="PTHR44846:SF17">
    <property type="entry name" value="GNTR-FAMILY TRANSCRIPTIONAL REGULATOR"/>
    <property type="match status" value="1"/>
</dbReference>
<dbReference type="GO" id="GO:0045892">
    <property type="term" value="P:negative regulation of DNA-templated transcription"/>
    <property type="evidence" value="ECO:0007669"/>
    <property type="project" value="TreeGrafter"/>
</dbReference>
<reference evidence="6" key="1">
    <citation type="journal article" date="2008" name="Appl. Environ. Microbiol.">
        <title>Characterization of replication and conjugation of Streptomyces circular plasmids pFP1 and pFP11 and their ability to propagate in linear mode with artificially attached telomeres.</title>
        <authorList>
            <person name="Zhang R."/>
            <person name="Zeng A."/>
            <person name="Fang P."/>
            <person name="Qin Z."/>
        </authorList>
    </citation>
    <scope>NUCLEOTIDE SEQUENCE</scope>
    <source>
        <strain evidence="6">FQ1</strain>
        <plasmid evidence="6">pFP1</plasmid>
    </source>
</reference>
<dbReference type="InterPro" id="IPR028978">
    <property type="entry name" value="Chorismate_lyase_/UTRA_dom_sf"/>
</dbReference>
<geneLocation type="plasmid" evidence="6">
    <name>pFP1</name>
</geneLocation>
<proteinExistence type="predicted"/>
<evidence type="ECO:0000259" key="5">
    <source>
        <dbReference type="PROSITE" id="PS50949"/>
    </source>
</evidence>
<feature type="region of interest" description="Disordered" evidence="4">
    <location>
        <begin position="86"/>
        <end position="110"/>
    </location>
</feature>
<dbReference type="InterPro" id="IPR036388">
    <property type="entry name" value="WH-like_DNA-bd_sf"/>
</dbReference>
<dbReference type="CDD" id="cd07377">
    <property type="entry name" value="WHTH_GntR"/>
    <property type="match status" value="1"/>
</dbReference>
<dbReference type="InterPro" id="IPR011663">
    <property type="entry name" value="UTRA"/>
</dbReference>
<sequence length="258" mass="28408">MVHWWRPRRRRSADMPPKWKDLADALAAQIKSGKYAPGDRLPKIEDLAREKEWAKTTVHQAYKALEAQGLVTSSRGHGTVVRERLSLATGAEREERSRLTGSSWRAGERSDSHMAGIVAAPEDVAEALGITAGEPVLRRSRTYRDEHTNAVISHSTSWIPAAFADELPELLMGKRLPNGTSIDVITRHTGRPVARRISAMWARITSPADAGPLEIPEDTREAVIVLTVRVIDSGGVVIEYGVDIGGPGRRWTKEESTA</sequence>
<evidence type="ECO:0000256" key="1">
    <source>
        <dbReference type="ARBA" id="ARBA00023015"/>
    </source>
</evidence>
<keyword evidence="2" id="KW-0238">DNA-binding</keyword>
<dbReference type="Pfam" id="PF07702">
    <property type="entry name" value="UTRA"/>
    <property type="match status" value="1"/>
</dbReference>
<dbReference type="SUPFAM" id="SSF46785">
    <property type="entry name" value="Winged helix' DNA-binding domain"/>
    <property type="match status" value="1"/>
</dbReference>
<feature type="domain" description="HTH gntR-type" evidence="5">
    <location>
        <begin position="16"/>
        <end position="84"/>
    </location>
</feature>
<dbReference type="AlphaFoldDB" id="Q58IM4"/>
<keyword evidence="6" id="KW-0614">Plasmid</keyword>